<sequence>MAGSKPTVVIVPGGWHSSNAYEGLASCFQKAGYPTAITKVPSLNPQDPSVCDCRSDAASVREQLLPLLEDDGKEIIILCHSYGGIPAGGAAYGLSTSARKHQGKSGGVLGLVYLTAFVVPEDESLVNYLGGKHPPYLLADSPSEGLSVIGTPGPTLYADLSPKVAKDMEEALLPHAILAFESPAPPAAWAEPAYAGKLAFLRCTQDAALPAFLQNLFVQRSGVDWTVKDIDASHSAFLSKPEEIAKLVEELERTFEDDKTV</sequence>
<name>A0AA39UZW0_9LECA</name>
<dbReference type="Pfam" id="PF12697">
    <property type="entry name" value="Abhydrolase_6"/>
    <property type="match status" value="1"/>
</dbReference>
<feature type="domain" description="AB hydrolase-1" evidence="1">
    <location>
        <begin position="8"/>
        <end position="246"/>
    </location>
</feature>
<dbReference type="PANTHER" id="PTHR37017">
    <property type="entry name" value="AB HYDROLASE-1 DOMAIN-CONTAINING PROTEIN-RELATED"/>
    <property type="match status" value="1"/>
</dbReference>
<dbReference type="AlphaFoldDB" id="A0AA39UZW0"/>
<proteinExistence type="predicted"/>
<comment type="caution">
    <text evidence="2">The sequence shown here is derived from an EMBL/GenBank/DDBJ whole genome shotgun (WGS) entry which is preliminary data.</text>
</comment>
<dbReference type="InterPro" id="IPR029058">
    <property type="entry name" value="AB_hydrolase_fold"/>
</dbReference>
<evidence type="ECO:0000313" key="2">
    <source>
        <dbReference type="EMBL" id="KAK0510403.1"/>
    </source>
</evidence>
<dbReference type="InterPro" id="IPR052897">
    <property type="entry name" value="Sec-Metab_Biosynth_Hydrolase"/>
</dbReference>
<dbReference type="PANTHER" id="PTHR37017:SF11">
    <property type="entry name" value="ESTERASE_LIPASE_THIOESTERASE DOMAIN-CONTAINING PROTEIN"/>
    <property type="match status" value="1"/>
</dbReference>
<dbReference type="SUPFAM" id="SSF53474">
    <property type="entry name" value="alpha/beta-Hydrolases"/>
    <property type="match status" value="1"/>
</dbReference>
<dbReference type="InterPro" id="IPR000073">
    <property type="entry name" value="AB_hydrolase_1"/>
</dbReference>
<organism evidence="2 3">
    <name type="scientific">Cladonia borealis</name>
    <dbReference type="NCBI Taxonomy" id="184061"/>
    <lineage>
        <taxon>Eukaryota</taxon>
        <taxon>Fungi</taxon>
        <taxon>Dikarya</taxon>
        <taxon>Ascomycota</taxon>
        <taxon>Pezizomycotina</taxon>
        <taxon>Lecanoromycetes</taxon>
        <taxon>OSLEUM clade</taxon>
        <taxon>Lecanoromycetidae</taxon>
        <taxon>Lecanorales</taxon>
        <taxon>Lecanorineae</taxon>
        <taxon>Cladoniaceae</taxon>
        <taxon>Cladonia</taxon>
    </lineage>
</organism>
<evidence type="ECO:0000313" key="3">
    <source>
        <dbReference type="Proteomes" id="UP001166286"/>
    </source>
</evidence>
<protein>
    <recommendedName>
        <fullName evidence="1">AB hydrolase-1 domain-containing protein</fullName>
    </recommendedName>
</protein>
<dbReference type="EMBL" id="JAFEKC020000015">
    <property type="protein sequence ID" value="KAK0510403.1"/>
    <property type="molecule type" value="Genomic_DNA"/>
</dbReference>
<keyword evidence="3" id="KW-1185">Reference proteome</keyword>
<accession>A0AA39UZW0</accession>
<dbReference type="Gene3D" id="3.40.50.1820">
    <property type="entry name" value="alpha/beta hydrolase"/>
    <property type="match status" value="1"/>
</dbReference>
<reference evidence="2" key="1">
    <citation type="submission" date="2023-03" db="EMBL/GenBank/DDBJ databases">
        <title>Complete genome of Cladonia borealis.</title>
        <authorList>
            <person name="Park H."/>
        </authorList>
    </citation>
    <scope>NUCLEOTIDE SEQUENCE</scope>
    <source>
        <strain evidence="2">ANT050790</strain>
    </source>
</reference>
<gene>
    <name evidence="2" type="ORF">JMJ35_006835</name>
</gene>
<evidence type="ECO:0000259" key="1">
    <source>
        <dbReference type="Pfam" id="PF12697"/>
    </source>
</evidence>
<dbReference type="Proteomes" id="UP001166286">
    <property type="component" value="Unassembled WGS sequence"/>
</dbReference>